<name>A0A559ID45_9BACL</name>
<organism evidence="1 2">
    <name type="scientific">Paenibacillus agilis</name>
    <dbReference type="NCBI Taxonomy" id="3020863"/>
    <lineage>
        <taxon>Bacteria</taxon>
        <taxon>Bacillati</taxon>
        <taxon>Bacillota</taxon>
        <taxon>Bacilli</taxon>
        <taxon>Bacillales</taxon>
        <taxon>Paenibacillaceae</taxon>
        <taxon>Paenibacillus</taxon>
    </lineage>
</organism>
<dbReference type="RefSeq" id="WP_144995122.1">
    <property type="nucleotide sequence ID" value="NZ_VNJK01000007.1"/>
</dbReference>
<accession>A0A559ID45</accession>
<protein>
    <submittedName>
        <fullName evidence="1">Uncharacterized protein</fullName>
    </submittedName>
</protein>
<reference evidence="1 2" key="1">
    <citation type="submission" date="2019-07" db="EMBL/GenBank/DDBJ databases">
        <authorList>
            <person name="Kim J."/>
        </authorList>
    </citation>
    <scope>NUCLEOTIDE SEQUENCE [LARGE SCALE GENOMIC DNA]</scope>
    <source>
        <strain evidence="1 2">N4</strain>
    </source>
</reference>
<evidence type="ECO:0000313" key="2">
    <source>
        <dbReference type="Proteomes" id="UP000318102"/>
    </source>
</evidence>
<comment type="caution">
    <text evidence="1">The sequence shown here is derived from an EMBL/GenBank/DDBJ whole genome shotgun (WGS) entry which is preliminary data.</text>
</comment>
<dbReference type="Proteomes" id="UP000318102">
    <property type="component" value="Unassembled WGS sequence"/>
</dbReference>
<gene>
    <name evidence="1" type="ORF">FPZ44_24900</name>
</gene>
<evidence type="ECO:0000313" key="1">
    <source>
        <dbReference type="EMBL" id="TVX85597.1"/>
    </source>
</evidence>
<dbReference type="AlphaFoldDB" id="A0A559ID45"/>
<proteinExistence type="predicted"/>
<sequence length="70" mass="8243">MNKKLERLIDIAAELEVDTSRFSTSHARPESHCRDALIQALRTVTNNTQYEMMAEDIIKTCEKHFYKERD</sequence>
<keyword evidence="2" id="KW-1185">Reference proteome</keyword>
<dbReference type="EMBL" id="VNJK01000007">
    <property type="protein sequence ID" value="TVX85597.1"/>
    <property type="molecule type" value="Genomic_DNA"/>
</dbReference>